<keyword evidence="7 10" id="KW-0378">Hydrolase</keyword>
<keyword evidence="4 10" id="KW-0121">Carboxypeptidase</keyword>
<keyword evidence="12" id="KW-1185">Reference proteome</keyword>
<dbReference type="EC" id="3.4.16.-" evidence="10"/>
<dbReference type="InterPro" id="IPR029058">
    <property type="entry name" value="AB_hydrolase_fold"/>
</dbReference>
<comment type="similarity">
    <text evidence="2 10">Belongs to the peptidase S10 family.</text>
</comment>
<evidence type="ECO:0000256" key="4">
    <source>
        <dbReference type="ARBA" id="ARBA00022645"/>
    </source>
</evidence>
<dbReference type="Proteomes" id="UP000410492">
    <property type="component" value="Unassembled WGS sequence"/>
</dbReference>
<sequence>MGKLLTLLCLSFLALVSGKKGFGPTDQEWGYVTVRKDAHMFWWLHYTTANVSDYTERPLIIWLQGGPGASSTGFGNFKEIGPLDVQLKERNSTWVKHANVLLVDNPVGTGYSYVENNAYARNNEQIAKDFLELMKSFYKDLPQFQNVSTYIFSESYGGKMAADIALLLYKENKAGKIKCQLKGVGLGDSWISPLDSVLTWAPYLRSIGAIDEKGEDAINKVTSAIVSAYQKGDFKKATSLFFGVEKEVSMQAYGVDFYNVLTRIASHKTKTGRGSVLKAKRDDEAAIAALMNGAVKEALNISRTWGDQSFDVFEAVSDDFMRPVIYVVEELLNSSDIQVAVYNGQLDLIVDTIGTLQWVNKMDWNDRKAWNSSVREAFEVDGYYEGYEKKHNNFAFYWVNRAGHMVPSDNPSAMYYILKDVTRDFKA</sequence>
<dbReference type="GO" id="GO:0005576">
    <property type="term" value="C:extracellular region"/>
    <property type="evidence" value="ECO:0007669"/>
    <property type="project" value="UniProtKB-SubCell"/>
</dbReference>
<dbReference type="FunFam" id="3.40.50.1820:FF:000075">
    <property type="entry name" value="Carboxypeptidase"/>
    <property type="match status" value="1"/>
</dbReference>
<dbReference type="PANTHER" id="PTHR11802:SF3">
    <property type="entry name" value="RETINOID-INDUCIBLE SERINE CARBOXYPEPTIDASE"/>
    <property type="match status" value="1"/>
</dbReference>
<evidence type="ECO:0000313" key="11">
    <source>
        <dbReference type="EMBL" id="VEN60382.1"/>
    </source>
</evidence>
<accession>A0A653DLK3</accession>
<keyword evidence="5 10" id="KW-0645">Protease</keyword>
<reference evidence="11 12" key="1">
    <citation type="submission" date="2019-01" db="EMBL/GenBank/DDBJ databases">
        <authorList>
            <person name="Sayadi A."/>
        </authorList>
    </citation>
    <scope>NUCLEOTIDE SEQUENCE [LARGE SCALE GENOMIC DNA]</scope>
</reference>
<evidence type="ECO:0000256" key="5">
    <source>
        <dbReference type="ARBA" id="ARBA00022670"/>
    </source>
</evidence>
<dbReference type="AlphaFoldDB" id="A0A653DLK3"/>
<dbReference type="GO" id="GO:0006508">
    <property type="term" value="P:proteolysis"/>
    <property type="evidence" value="ECO:0007669"/>
    <property type="project" value="UniProtKB-KW"/>
</dbReference>
<keyword evidence="8" id="KW-0325">Glycoprotein</keyword>
<dbReference type="Pfam" id="PF00450">
    <property type="entry name" value="Peptidase_S10"/>
    <property type="match status" value="1"/>
</dbReference>
<name>A0A653DLK3_CALMS</name>
<evidence type="ECO:0000256" key="7">
    <source>
        <dbReference type="ARBA" id="ARBA00022801"/>
    </source>
</evidence>
<organism evidence="11 12">
    <name type="scientific">Callosobruchus maculatus</name>
    <name type="common">Southern cowpea weevil</name>
    <name type="synonym">Pulse bruchid</name>
    <dbReference type="NCBI Taxonomy" id="64391"/>
    <lineage>
        <taxon>Eukaryota</taxon>
        <taxon>Metazoa</taxon>
        <taxon>Ecdysozoa</taxon>
        <taxon>Arthropoda</taxon>
        <taxon>Hexapoda</taxon>
        <taxon>Insecta</taxon>
        <taxon>Pterygota</taxon>
        <taxon>Neoptera</taxon>
        <taxon>Endopterygota</taxon>
        <taxon>Coleoptera</taxon>
        <taxon>Polyphaga</taxon>
        <taxon>Cucujiformia</taxon>
        <taxon>Chrysomeloidea</taxon>
        <taxon>Chrysomelidae</taxon>
        <taxon>Bruchinae</taxon>
        <taxon>Bruchini</taxon>
        <taxon>Callosobruchus</taxon>
    </lineage>
</organism>
<evidence type="ECO:0000256" key="8">
    <source>
        <dbReference type="ARBA" id="ARBA00023180"/>
    </source>
</evidence>
<dbReference type="InterPro" id="IPR018202">
    <property type="entry name" value="Ser_caboxypep_ser_AS"/>
</dbReference>
<evidence type="ECO:0000256" key="2">
    <source>
        <dbReference type="ARBA" id="ARBA00009431"/>
    </source>
</evidence>
<dbReference type="PROSITE" id="PS00131">
    <property type="entry name" value="CARBOXYPEPT_SER_SER"/>
    <property type="match status" value="1"/>
</dbReference>
<dbReference type="EMBL" id="CAACVG010012492">
    <property type="protein sequence ID" value="VEN60382.1"/>
    <property type="molecule type" value="Genomic_DNA"/>
</dbReference>
<evidence type="ECO:0000256" key="3">
    <source>
        <dbReference type="ARBA" id="ARBA00022525"/>
    </source>
</evidence>
<dbReference type="OrthoDB" id="443318at2759"/>
<evidence type="ECO:0000256" key="9">
    <source>
        <dbReference type="ARBA" id="ARBA00055847"/>
    </source>
</evidence>
<dbReference type="PRINTS" id="PR00724">
    <property type="entry name" value="CRBOXYPTASEC"/>
</dbReference>
<keyword evidence="6 10" id="KW-0732">Signal</keyword>
<dbReference type="InterPro" id="IPR001563">
    <property type="entry name" value="Peptidase_S10"/>
</dbReference>
<proteinExistence type="inferred from homology"/>
<evidence type="ECO:0000256" key="6">
    <source>
        <dbReference type="ARBA" id="ARBA00022729"/>
    </source>
</evidence>
<evidence type="ECO:0000313" key="12">
    <source>
        <dbReference type="Proteomes" id="UP000410492"/>
    </source>
</evidence>
<evidence type="ECO:0000256" key="1">
    <source>
        <dbReference type="ARBA" id="ARBA00004613"/>
    </source>
</evidence>
<comment type="function">
    <text evidence="9">May be involved in vascular wall and kidney homeostasis.</text>
</comment>
<dbReference type="GO" id="GO:0004185">
    <property type="term" value="F:serine-type carboxypeptidase activity"/>
    <property type="evidence" value="ECO:0007669"/>
    <property type="project" value="UniProtKB-UniRule"/>
</dbReference>
<feature type="chain" id="PRO_5031606041" description="Carboxypeptidase" evidence="10">
    <location>
        <begin position="19"/>
        <end position="427"/>
    </location>
</feature>
<dbReference type="SUPFAM" id="SSF53474">
    <property type="entry name" value="alpha/beta-Hydrolases"/>
    <property type="match status" value="1"/>
</dbReference>
<dbReference type="Gene3D" id="3.40.50.1820">
    <property type="entry name" value="alpha/beta hydrolase"/>
    <property type="match status" value="1"/>
</dbReference>
<feature type="signal peptide" evidence="10">
    <location>
        <begin position="1"/>
        <end position="18"/>
    </location>
</feature>
<evidence type="ECO:0000256" key="10">
    <source>
        <dbReference type="RuleBase" id="RU361156"/>
    </source>
</evidence>
<comment type="subcellular location">
    <subcellularLocation>
        <location evidence="1">Secreted</location>
    </subcellularLocation>
</comment>
<gene>
    <name evidence="11" type="ORF">CALMAC_LOCUS18098</name>
</gene>
<protein>
    <recommendedName>
        <fullName evidence="10">Carboxypeptidase</fullName>
        <ecNumber evidence="10">3.4.16.-</ecNumber>
    </recommendedName>
</protein>
<dbReference type="PANTHER" id="PTHR11802">
    <property type="entry name" value="SERINE PROTEASE FAMILY S10 SERINE CARBOXYPEPTIDASE"/>
    <property type="match status" value="1"/>
</dbReference>
<keyword evidence="3" id="KW-0964">Secreted</keyword>